<evidence type="ECO:0000259" key="3">
    <source>
        <dbReference type="SMART" id="SM01007"/>
    </source>
</evidence>
<proteinExistence type="predicted"/>
<keyword evidence="2" id="KW-0456">Lyase</keyword>
<dbReference type="SMART" id="SM01007">
    <property type="entry name" value="Aldolase_II"/>
    <property type="match status" value="1"/>
</dbReference>
<dbReference type="PANTHER" id="PTHR22789:SF0">
    <property type="entry name" value="3-OXO-TETRONATE 4-PHOSPHATE DECARBOXYLASE-RELATED"/>
    <property type="match status" value="1"/>
</dbReference>
<evidence type="ECO:0000313" key="4">
    <source>
        <dbReference type="EMBL" id="HFI92093.1"/>
    </source>
</evidence>
<accession>A0A7V2ZLJ3</accession>
<dbReference type="Pfam" id="PF00596">
    <property type="entry name" value="Aldolase_II"/>
    <property type="match status" value="1"/>
</dbReference>
<dbReference type="SUPFAM" id="SSF53639">
    <property type="entry name" value="AraD/HMP-PK domain-like"/>
    <property type="match status" value="1"/>
</dbReference>
<dbReference type="GO" id="GO:0016832">
    <property type="term" value="F:aldehyde-lyase activity"/>
    <property type="evidence" value="ECO:0007669"/>
    <property type="project" value="TreeGrafter"/>
</dbReference>
<dbReference type="GO" id="GO:0046872">
    <property type="term" value="F:metal ion binding"/>
    <property type="evidence" value="ECO:0007669"/>
    <property type="project" value="UniProtKB-KW"/>
</dbReference>
<dbReference type="InterPro" id="IPR001303">
    <property type="entry name" value="Aldolase_II/adducin_N"/>
</dbReference>
<feature type="domain" description="Class II aldolase/adducin N-terminal" evidence="3">
    <location>
        <begin position="5"/>
        <end position="181"/>
    </location>
</feature>
<dbReference type="GO" id="GO:0019323">
    <property type="term" value="P:pentose catabolic process"/>
    <property type="evidence" value="ECO:0007669"/>
    <property type="project" value="TreeGrafter"/>
</dbReference>
<protein>
    <submittedName>
        <fullName evidence="4">Class II aldolase/adducin family protein</fullName>
    </submittedName>
</protein>
<gene>
    <name evidence="4" type="ORF">ENS31_11295</name>
</gene>
<dbReference type="Gene3D" id="3.40.225.10">
    <property type="entry name" value="Class II aldolase/adducin N-terminal domain"/>
    <property type="match status" value="1"/>
</dbReference>
<dbReference type="InterPro" id="IPR050197">
    <property type="entry name" value="Aldolase_class_II_sugar_metab"/>
</dbReference>
<organism evidence="4">
    <name type="scientific">Ignavibacterium album</name>
    <dbReference type="NCBI Taxonomy" id="591197"/>
    <lineage>
        <taxon>Bacteria</taxon>
        <taxon>Pseudomonadati</taxon>
        <taxon>Ignavibacteriota</taxon>
        <taxon>Ignavibacteria</taxon>
        <taxon>Ignavibacteriales</taxon>
        <taxon>Ignavibacteriaceae</taxon>
        <taxon>Ignavibacterium</taxon>
    </lineage>
</organism>
<name>A0A7V2ZLJ3_9BACT</name>
<dbReference type="PANTHER" id="PTHR22789">
    <property type="entry name" value="FUCULOSE PHOSPHATE ALDOLASE"/>
    <property type="match status" value="1"/>
</dbReference>
<comment type="caution">
    <text evidence="4">The sequence shown here is derived from an EMBL/GenBank/DDBJ whole genome shotgun (WGS) entry which is preliminary data.</text>
</comment>
<dbReference type="GO" id="GO:0005829">
    <property type="term" value="C:cytosol"/>
    <property type="evidence" value="ECO:0007669"/>
    <property type="project" value="TreeGrafter"/>
</dbReference>
<dbReference type="EMBL" id="DSUJ01000008">
    <property type="protein sequence ID" value="HFI92093.1"/>
    <property type="molecule type" value="Genomic_DNA"/>
</dbReference>
<evidence type="ECO:0000256" key="1">
    <source>
        <dbReference type="ARBA" id="ARBA00022723"/>
    </source>
</evidence>
<keyword evidence="1" id="KW-0479">Metal-binding</keyword>
<reference evidence="4" key="1">
    <citation type="journal article" date="2020" name="mSystems">
        <title>Genome- and Community-Level Interaction Insights into Carbon Utilization and Element Cycling Functions of Hydrothermarchaeota in Hydrothermal Sediment.</title>
        <authorList>
            <person name="Zhou Z."/>
            <person name="Liu Y."/>
            <person name="Xu W."/>
            <person name="Pan J."/>
            <person name="Luo Z.H."/>
            <person name="Li M."/>
        </authorList>
    </citation>
    <scope>NUCLEOTIDE SEQUENCE [LARGE SCALE GENOMIC DNA]</scope>
    <source>
        <strain evidence="4">SpSt-479</strain>
    </source>
</reference>
<sequence length="218" mass="24002">MSIREEIVKVCHLVYQNKFVAAYDGNISALTSDNTILITRSGISKGDVTMNDIIETDLGGNIVSGNGKISTENKLHFFIYKNRKDVKAVVHCHPVYSTALGLVEENVLSHYFPEVLLTLGKIPICKYATPSTTEVTDSIKEFISDSNAFILQNHGAVTVGSSVMDAYYKMEKLEHASKTILLAKAIGKPRVLTEKNINDLLSISESAYGIKLDISKLF</sequence>
<dbReference type="AlphaFoldDB" id="A0A7V2ZLJ3"/>
<dbReference type="InterPro" id="IPR036409">
    <property type="entry name" value="Aldolase_II/adducin_N_sf"/>
</dbReference>
<evidence type="ECO:0000256" key="2">
    <source>
        <dbReference type="ARBA" id="ARBA00023239"/>
    </source>
</evidence>